<reference evidence="1" key="1">
    <citation type="submission" date="2023-06" db="EMBL/GenBank/DDBJ databases">
        <authorList>
            <person name="Klukowski N."/>
            <person name="Sarker S."/>
        </authorList>
    </citation>
    <scope>NUCLEOTIDE SEQUENCE</scope>
    <source>
        <strain evidence="1">C23N8/AU</strain>
    </source>
</reference>
<name>A0AAU6RVX9_9VIRU</name>
<accession>A0AAU6RVX9</accession>
<sequence>MVFFFFFFPNMSHVPARLVKPHQMAYIHFVCKKYDSDLELQFPDICKEIFSGDYLCVKEYKPSEHYHFQGMSTLSPAQLAEIQQTKITQHHRYRKEFPNCRLVKNSRKDITDKGFQYMCKYENSKVLATTFTEDQIKALRVASDLHVEQLKNGLREHLWDKYGRRIRENGRVQDYAELKVGLKALVQEMIGETCSWSYTNKKDIRQSQLKDRALNAILHYERTTDRQRRTLGTI</sequence>
<protein>
    <submittedName>
        <fullName evidence="1">Replication protein</fullName>
    </submittedName>
</protein>
<proteinExistence type="predicted"/>
<evidence type="ECO:0000313" key="1">
    <source>
        <dbReference type="EMBL" id="WZH56859.1"/>
    </source>
</evidence>
<dbReference type="EMBL" id="OR224873">
    <property type="protein sequence ID" value="WZH56859.1"/>
    <property type="molecule type" value="Genomic_DNA"/>
</dbReference>
<organism evidence="1">
    <name type="scientific">Tick-associated DNA virus</name>
    <dbReference type="NCBI Taxonomy" id="3138950"/>
    <lineage>
        <taxon>Viruses</taxon>
    </lineage>
</organism>